<accession>A0ABQ0G7H1</accession>
<reference evidence="2 3" key="1">
    <citation type="submission" date="2024-09" db="EMBL/GenBank/DDBJ databases">
        <title>Itraconazole resistance in Madurella fahalii resulting from another homologue of gene encoding cytochrome P450 14-alpha sterol demethylase (CYP51).</title>
        <authorList>
            <person name="Yoshioka I."/>
            <person name="Fahal A.H."/>
            <person name="Kaneko S."/>
            <person name="Yaguchi T."/>
        </authorList>
    </citation>
    <scope>NUCLEOTIDE SEQUENCE [LARGE SCALE GENOMIC DNA]</scope>
    <source>
        <strain evidence="2 3">IFM 68171</strain>
    </source>
</reference>
<organism evidence="2 3">
    <name type="scientific">Madurella fahalii</name>
    <dbReference type="NCBI Taxonomy" id="1157608"/>
    <lineage>
        <taxon>Eukaryota</taxon>
        <taxon>Fungi</taxon>
        <taxon>Dikarya</taxon>
        <taxon>Ascomycota</taxon>
        <taxon>Pezizomycotina</taxon>
        <taxon>Sordariomycetes</taxon>
        <taxon>Sordariomycetidae</taxon>
        <taxon>Sordariales</taxon>
        <taxon>Sordariales incertae sedis</taxon>
        <taxon>Madurella</taxon>
    </lineage>
</organism>
<feature type="region of interest" description="Disordered" evidence="1">
    <location>
        <begin position="151"/>
        <end position="184"/>
    </location>
</feature>
<evidence type="ECO:0000313" key="3">
    <source>
        <dbReference type="Proteomes" id="UP001628179"/>
    </source>
</evidence>
<comment type="caution">
    <text evidence="2">The sequence shown here is derived from an EMBL/GenBank/DDBJ whole genome shotgun (WGS) entry which is preliminary data.</text>
</comment>
<feature type="compositionally biased region" description="Basic and acidic residues" evidence="1">
    <location>
        <begin position="262"/>
        <end position="285"/>
    </location>
</feature>
<proteinExistence type="predicted"/>
<feature type="compositionally biased region" description="Polar residues" evidence="1">
    <location>
        <begin position="151"/>
        <end position="161"/>
    </location>
</feature>
<sequence>MSRRSSSKSYLPQVVLPDETTILPGHPSSTASLVATSAETAQNSALPTSSTRSVSLQVSSPLPLPPTPYPWLWQCHKCSMVYQLGCTRRCLECSHEFCTTIRHEKSSRFRSGKKHKKTCRSEFDYIAWAAWGAFRRTAAIQADAATEKHTLASTTNGSTCETTRKRRKSRASGSSPTSRLSHDTFARWELAPEDDDDWDGTEALQSQKWRPLNDAEQKEITSLKEEMYIRREHNCWLHCDYPSECLHAIHGAWLRTGIPGTSEERTISRDHDNQPGQTRERERDSLAAGSAEYGNREVEVNGVDSNNQENTYHPEQHSIFELCVNSTDTYRDGEHGQIFGAPADTDFLSPWASSEEDDFCDMDFDAA</sequence>
<dbReference type="RefSeq" id="XP_070915428.1">
    <property type="nucleotide sequence ID" value="XM_071059327.1"/>
</dbReference>
<protein>
    <submittedName>
        <fullName evidence="2">Uncharacterized protein</fullName>
    </submittedName>
</protein>
<dbReference type="EMBL" id="BAAFSV010000002">
    <property type="protein sequence ID" value="GAB1313697.1"/>
    <property type="molecule type" value="Genomic_DNA"/>
</dbReference>
<dbReference type="Proteomes" id="UP001628179">
    <property type="component" value="Unassembled WGS sequence"/>
</dbReference>
<keyword evidence="3" id="KW-1185">Reference proteome</keyword>
<name>A0ABQ0G7H1_9PEZI</name>
<evidence type="ECO:0000256" key="1">
    <source>
        <dbReference type="SAM" id="MobiDB-lite"/>
    </source>
</evidence>
<feature type="region of interest" description="Disordered" evidence="1">
    <location>
        <begin position="261"/>
        <end position="297"/>
    </location>
</feature>
<evidence type="ECO:0000313" key="2">
    <source>
        <dbReference type="EMBL" id="GAB1313697.1"/>
    </source>
</evidence>
<gene>
    <name evidence="2" type="ORF">MFIFM68171_03907</name>
</gene>
<dbReference type="GeneID" id="98174650"/>